<keyword evidence="9" id="KW-1185">Reference proteome</keyword>
<dbReference type="PANTHER" id="PTHR30435:SF12">
    <property type="entry name" value="FLAGELLAR BASAL BODY ROD PROTEIN FLGB"/>
    <property type="match status" value="1"/>
</dbReference>
<dbReference type="AlphaFoldDB" id="A0A4U2Z9Z8"/>
<dbReference type="NCBIfam" id="TIGR01396">
    <property type="entry name" value="FlgB"/>
    <property type="match status" value="1"/>
</dbReference>
<evidence type="ECO:0000256" key="2">
    <source>
        <dbReference type="ARBA" id="ARBA00009677"/>
    </source>
</evidence>
<dbReference type="OrthoDB" id="9788334at2"/>
<evidence type="ECO:0000256" key="3">
    <source>
        <dbReference type="ARBA" id="ARBA00014376"/>
    </source>
</evidence>
<gene>
    <name evidence="8" type="primary">flgB</name>
    <name evidence="8" type="ORF">FCU45_01955</name>
</gene>
<accession>A0A4U2Z9Z8</accession>
<evidence type="ECO:0000256" key="5">
    <source>
        <dbReference type="ARBA" id="ARBA00024934"/>
    </source>
</evidence>
<comment type="similarity">
    <text evidence="2 6">Belongs to the flagella basal body rod proteins family.</text>
</comment>
<dbReference type="InterPro" id="IPR001444">
    <property type="entry name" value="Flag_bb_rod_N"/>
</dbReference>
<organism evidence="8 9">
    <name type="scientific">Sulfurimonas crateris</name>
    <dbReference type="NCBI Taxonomy" id="2574727"/>
    <lineage>
        <taxon>Bacteria</taxon>
        <taxon>Pseudomonadati</taxon>
        <taxon>Campylobacterota</taxon>
        <taxon>Epsilonproteobacteria</taxon>
        <taxon>Campylobacterales</taxon>
        <taxon>Sulfurimonadaceae</taxon>
        <taxon>Sulfurimonas</taxon>
    </lineage>
</organism>
<evidence type="ECO:0000259" key="7">
    <source>
        <dbReference type="Pfam" id="PF00460"/>
    </source>
</evidence>
<dbReference type="PROSITE" id="PS00588">
    <property type="entry name" value="FLAGELLA_BB_ROD"/>
    <property type="match status" value="1"/>
</dbReference>
<name>A0A4U2Z9Z8_9BACT</name>
<dbReference type="GO" id="GO:0071978">
    <property type="term" value="P:bacterial-type flagellum-dependent swarming motility"/>
    <property type="evidence" value="ECO:0007669"/>
    <property type="project" value="TreeGrafter"/>
</dbReference>
<dbReference type="GO" id="GO:0030694">
    <property type="term" value="C:bacterial-type flagellum basal body, rod"/>
    <property type="evidence" value="ECO:0007669"/>
    <property type="project" value="InterPro"/>
</dbReference>
<dbReference type="InterPro" id="IPR019776">
    <property type="entry name" value="Flagellar_basal_body_rod_CS"/>
</dbReference>
<comment type="caution">
    <text evidence="8">The sequence shown here is derived from an EMBL/GenBank/DDBJ whole genome shotgun (WGS) entry which is preliminary data.</text>
</comment>
<dbReference type="InterPro" id="IPR006300">
    <property type="entry name" value="FlgB"/>
</dbReference>
<evidence type="ECO:0000256" key="4">
    <source>
        <dbReference type="ARBA" id="ARBA00023143"/>
    </source>
</evidence>
<comment type="function">
    <text evidence="5 6">Structural component of flagellum, the bacterial motility apparatus. Part of the rod structure of flagellar basal body.</text>
</comment>
<dbReference type="PIRSF" id="PIRSF002889">
    <property type="entry name" value="Rod_FlgB"/>
    <property type="match status" value="1"/>
</dbReference>
<comment type="subunit">
    <text evidence="6">The basal body constitutes a major portion of the flagellar organelle and consists of a number of rings mounted on a central rod.</text>
</comment>
<dbReference type="Proteomes" id="UP000309561">
    <property type="component" value="Unassembled WGS sequence"/>
</dbReference>
<evidence type="ECO:0000256" key="6">
    <source>
        <dbReference type="PIRNR" id="PIRNR002889"/>
    </source>
</evidence>
<keyword evidence="8" id="KW-0282">Flagellum</keyword>
<reference evidence="8 9" key="1">
    <citation type="submission" date="2019-04" db="EMBL/GenBank/DDBJ databases">
        <title>Sulfurimonas crateris sp. nov. a facultative anaerobic sulfur-oxidizing chemolithautotrophic bacterium isolated from a terrestrial mud vulcano.</title>
        <authorList>
            <person name="Ratnikova N.M."/>
            <person name="Slobodkin A.I."/>
            <person name="Merkel A.Y."/>
            <person name="Novikov A."/>
            <person name="Bonch-Osmolovskaya E.A."/>
            <person name="Slobodkina G.B."/>
        </authorList>
    </citation>
    <scope>NUCLEOTIDE SEQUENCE [LARGE SCALE GENOMIC DNA]</scope>
    <source>
        <strain evidence="8 9">SN118</strain>
    </source>
</reference>
<evidence type="ECO:0000313" key="9">
    <source>
        <dbReference type="Proteomes" id="UP000309561"/>
    </source>
</evidence>
<keyword evidence="8" id="KW-0969">Cilium</keyword>
<protein>
    <recommendedName>
        <fullName evidence="3 6">Flagellar basal body rod protein FlgB</fullName>
    </recommendedName>
</protein>
<keyword evidence="4 6" id="KW-0975">Bacterial flagellum</keyword>
<evidence type="ECO:0000256" key="1">
    <source>
        <dbReference type="ARBA" id="ARBA00004117"/>
    </source>
</evidence>
<comment type="subcellular location">
    <subcellularLocation>
        <location evidence="1 6">Bacterial flagellum basal body</location>
    </subcellularLocation>
</comment>
<dbReference type="Pfam" id="PF00460">
    <property type="entry name" value="Flg_bb_rod"/>
    <property type="match status" value="1"/>
</dbReference>
<proteinExistence type="inferred from homology"/>
<dbReference type="RefSeq" id="WP_137011729.1">
    <property type="nucleotide sequence ID" value="NZ_SZPX01000001.1"/>
</dbReference>
<dbReference type="EMBL" id="SZPX01000001">
    <property type="protein sequence ID" value="TKI71168.1"/>
    <property type="molecule type" value="Genomic_DNA"/>
</dbReference>
<sequence>MSIQVSASQHLAAKALDYRAMRQDMISSNIANADTPFYRPRDISFEDALSEQRAQILNKNTPKLQMAQTDGAHLPLLDEKSSYMPKRFFRDGHMARNDGNSVDLDVETTEMSKNSIMFNALVNAMKKNSGIYKSVIDASSKVS</sequence>
<feature type="domain" description="Flagellar basal body rod protein N-terminal" evidence="7">
    <location>
        <begin position="12"/>
        <end position="36"/>
    </location>
</feature>
<dbReference type="PANTHER" id="PTHR30435">
    <property type="entry name" value="FLAGELLAR PROTEIN"/>
    <property type="match status" value="1"/>
</dbReference>
<evidence type="ECO:0000313" key="8">
    <source>
        <dbReference type="EMBL" id="TKI71168.1"/>
    </source>
</evidence>
<keyword evidence="8" id="KW-0966">Cell projection</keyword>